<dbReference type="SUPFAM" id="SSF47598">
    <property type="entry name" value="Ribbon-helix-helix"/>
    <property type="match status" value="1"/>
</dbReference>
<organism evidence="1 2">
    <name type="scientific">Lipingzhangella halophila</name>
    <dbReference type="NCBI Taxonomy" id="1783352"/>
    <lineage>
        <taxon>Bacteria</taxon>
        <taxon>Bacillati</taxon>
        <taxon>Actinomycetota</taxon>
        <taxon>Actinomycetes</taxon>
        <taxon>Streptosporangiales</taxon>
        <taxon>Nocardiopsidaceae</taxon>
        <taxon>Lipingzhangella</taxon>
    </lineage>
</organism>
<dbReference type="AlphaFoldDB" id="A0A7W7RHA0"/>
<dbReference type="InterPro" id="IPR010985">
    <property type="entry name" value="Ribbon_hlx_hlx"/>
</dbReference>
<sequence>MARPATGQTPVHSVRVPAHIWDRAKERAEAEGKSVSEVVTALLQRYGSKQHAESRGEAKN</sequence>
<proteinExistence type="predicted"/>
<dbReference type="RefSeq" id="WP_184578724.1">
    <property type="nucleotide sequence ID" value="NZ_JACHJT010000001.1"/>
</dbReference>
<protein>
    <submittedName>
        <fullName evidence="1">Molybdopterin converting factor small subunit</fullName>
    </submittedName>
</protein>
<reference evidence="1 2" key="1">
    <citation type="submission" date="2020-08" db="EMBL/GenBank/DDBJ databases">
        <title>Sequencing the genomes of 1000 actinobacteria strains.</title>
        <authorList>
            <person name="Klenk H.-P."/>
        </authorList>
    </citation>
    <scope>NUCLEOTIDE SEQUENCE [LARGE SCALE GENOMIC DNA]</scope>
    <source>
        <strain evidence="1 2">DSM 102030</strain>
    </source>
</reference>
<dbReference type="GO" id="GO:0006355">
    <property type="term" value="P:regulation of DNA-templated transcription"/>
    <property type="evidence" value="ECO:0007669"/>
    <property type="project" value="InterPro"/>
</dbReference>
<evidence type="ECO:0000313" key="2">
    <source>
        <dbReference type="Proteomes" id="UP000523007"/>
    </source>
</evidence>
<gene>
    <name evidence="1" type="ORF">F4561_002685</name>
</gene>
<accession>A0A7W7RHA0</accession>
<dbReference type="Proteomes" id="UP000523007">
    <property type="component" value="Unassembled WGS sequence"/>
</dbReference>
<name>A0A7W7RHA0_9ACTN</name>
<comment type="caution">
    <text evidence="1">The sequence shown here is derived from an EMBL/GenBank/DDBJ whole genome shotgun (WGS) entry which is preliminary data.</text>
</comment>
<dbReference type="EMBL" id="JACHJT010000001">
    <property type="protein sequence ID" value="MBB4931865.1"/>
    <property type="molecule type" value="Genomic_DNA"/>
</dbReference>
<keyword evidence="2" id="KW-1185">Reference proteome</keyword>
<evidence type="ECO:0000313" key="1">
    <source>
        <dbReference type="EMBL" id="MBB4931865.1"/>
    </source>
</evidence>